<evidence type="ECO:0000256" key="3">
    <source>
        <dbReference type="ARBA" id="ARBA00022617"/>
    </source>
</evidence>
<keyword evidence="4 7" id="KW-0479">Metal-binding</keyword>
<protein>
    <submittedName>
        <fullName evidence="10">Cytochrome P450 monooxygenase TRI13</fullName>
    </submittedName>
</protein>
<dbReference type="InterPro" id="IPR001128">
    <property type="entry name" value="Cyt_P450"/>
</dbReference>
<accession>A0A4R8QFQ9</accession>
<gene>
    <name evidence="10" type="ORF">CTRI78_v011071</name>
</gene>
<proteinExistence type="inferred from homology"/>
<evidence type="ECO:0000313" key="10">
    <source>
        <dbReference type="EMBL" id="TDZ37638.1"/>
    </source>
</evidence>
<dbReference type="Pfam" id="PF00067">
    <property type="entry name" value="p450"/>
    <property type="match status" value="2"/>
</dbReference>
<keyword evidence="6 8" id="KW-0503">Monooxygenase</keyword>
<organism evidence="10 11">
    <name type="scientific">Colletotrichum trifolii</name>
    <dbReference type="NCBI Taxonomy" id="5466"/>
    <lineage>
        <taxon>Eukaryota</taxon>
        <taxon>Fungi</taxon>
        <taxon>Dikarya</taxon>
        <taxon>Ascomycota</taxon>
        <taxon>Pezizomycotina</taxon>
        <taxon>Sordariomycetes</taxon>
        <taxon>Hypocreomycetidae</taxon>
        <taxon>Glomerellales</taxon>
        <taxon>Glomerellaceae</taxon>
        <taxon>Colletotrichum</taxon>
        <taxon>Colletotrichum orbiculare species complex</taxon>
    </lineage>
</organism>
<evidence type="ECO:0000256" key="8">
    <source>
        <dbReference type="RuleBase" id="RU000461"/>
    </source>
</evidence>
<keyword evidence="8" id="KW-0560">Oxidoreductase</keyword>
<name>A0A4R8QFQ9_COLTR</name>
<reference evidence="10 11" key="1">
    <citation type="submission" date="2018-12" db="EMBL/GenBank/DDBJ databases">
        <title>Genome sequence and assembly of Colletotrichum trifolii.</title>
        <authorList>
            <person name="Gan P."/>
            <person name="Shirasu K."/>
        </authorList>
    </citation>
    <scope>NUCLEOTIDE SEQUENCE [LARGE SCALE GENOMIC DNA]</scope>
    <source>
        <strain evidence="10 11">543-2</strain>
    </source>
</reference>
<dbReference type="GO" id="GO:0020037">
    <property type="term" value="F:heme binding"/>
    <property type="evidence" value="ECO:0007669"/>
    <property type="project" value="InterPro"/>
</dbReference>
<keyword evidence="11" id="KW-1185">Reference proteome</keyword>
<feature type="binding site" description="axial binding residue" evidence="7">
    <location>
        <position position="543"/>
    </location>
    <ligand>
        <name>heme</name>
        <dbReference type="ChEBI" id="CHEBI:30413"/>
    </ligand>
    <ligandPart>
        <name>Fe</name>
        <dbReference type="ChEBI" id="CHEBI:18248"/>
    </ligandPart>
</feature>
<dbReference type="GO" id="GO:0004497">
    <property type="term" value="F:monooxygenase activity"/>
    <property type="evidence" value="ECO:0007669"/>
    <property type="project" value="UniProtKB-KW"/>
</dbReference>
<keyword evidence="9" id="KW-0812">Transmembrane</keyword>
<keyword evidence="5 7" id="KW-0408">Iron</keyword>
<dbReference type="EMBL" id="RYZW01000220">
    <property type="protein sequence ID" value="TDZ37638.1"/>
    <property type="molecule type" value="Genomic_DNA"/>
</dbReference>
<keyword evidence="9" id="KW-0472">Membrane</keyword>
<dbReference type="PRINTS" id="PR00465">
    <property type="entry name" value="EP450IV"/>
</dbReference>
<keyword evidence="3 7" id="KW-0349">Heme</keyword>
<dbReference type="GO" id="GO:0016705">
    <property type="term" value="F:oxidoreductase activity, acting on paired donors, with incorporation or reduction of molecular oxygen"/>
    <property type="evidence" value="ECO:0007669"/>
    <property type="project" value="InterPro"/>
</dbReference>
<evidence type="ECO:0000256" key="2">
    <source>
        <dbReference type="ARBA" id="ARBA00010617"/>
    </source>
</evidence>
<evidence type="ECO:0000256" key="4">
    <source>
        <dbReference type="ARBA" id="ARBA00022723"/>
    </source>
</evidence>
<dbReference type="AlphaFoldDB" id="A0A4R8QFQ9"/>
<dbReference type="PANTHER" id="PTHR24305:SF232">
    <property type="entry name" value="P450, PUTATIVE (EUROFUNG)-RELATED"/>
    <property type="match status" value="1"/>
</dbReference>
<evidence type="ECO:0000313" key="11">
    <source>
        <dbReference type="Proteomes" id="UP000295703"/>
    </source>
</evidence>
<evidence type="ECO:0000256" key="7">
    <source>
        <dbReference type="PIRSR" id="PIRSR602403-1"/>
    </source>
</evidence>
<dbReference type="PROSITE" id="PS00086">
    <property type="entry name" value="CYTOCHROME_P450"/>
    <property type="match status" value="1"/>
</dbReference>
<dbReference type="STRING" id="5466.A0A4R8QFQ9"/>
<keyword evidence="9" id="KW-1133">Transmembrane helix</keyword>
<dbReference type="Gene3D" id="1.10.630.10">
    <property type="entry name" value="Cytochrome P450"/>
    <property type="match status" value="1"/>
</dbReference>
<evidence type="ECO:0000256" key="6">
    <source>
        <dbReference type="ARBA" id="ARBA00023033"/>
    </source>
</evidence>
<dbReference type="InterPro" id="IPR017972">
    <property type="entry name" value="Cyt_P450_CS"/>
</dbReference>
<comment type="caution">
    <text evidence="10">The sequence shown here is derived from an EMBL/GenBank/DDBJ whole genome shotgun (WGS) entry which is preliminary data.</text>
</comment>
<dbReference type="PANTHER" id="PTHR24305">
    <property type="entry name" value="CYTOCHROME P450"/>
    <property type="match status" value="1"/>
</dbReference>
<dbReference type="InterPro" id="IPR002403">
    <property type="entry name" value="Cyt_P450_E_grp-IV"/>
</dbReference>
<dbReference type="InterPro" id="IPR036396">
    <property type="entry name" value="Cyt_P450_sf"/>
</dbReference>
<evidence type="ECO:0000256" key="1">
    <source>
        <dbReference type="ARBA" id="ARBA00001971"/>
    </source>
</evidence>
<comment type="similarity">
    <text evidence="2 8">Belongs to the cytochrome P450 family.</text>
</comment>
<dbReference type="InterPro" id="IPR050121">
    <property type="entry name" value="Cytochrome_P450_monoxygenase"/>
</dbReference>
<sequence length="597" mass="66437">MSSSIEPVSSLALMHVGLPTSSLGVLASAAAALSILFYALYQYLLPKPIRGIPYNEEATKTLFGDIPRIQKEAPNNPFGWMIEQTRRRGSPVSQFFLDPFGKPSVLVTDFREGQDILMRRKEFERSDFTIALLGGEARNFHINLKTGPEWKAHRRLLQDLMTPAFLHNVAAPNIYKSATRLLEVWETKTRMATGRPFLAEMDIFYAALDAVFDFGFGDAVEHRALVPQIAKLAQTSDVDLEHLHAASKRTGAIEFPCAPIHPAFQATLDSAETVNGVAASGFPNIAWWLIGLKPSTKRMRAVRDGFIKDQLLKAAQRYKTQAADGSDDYVKSAIDLMVHREGTFAAKEGREPVFWSDATRDETIGFIMAGHDTTSTTLCWGIKFLADNPSAQQKLRESLRQAHASALAERRLPSHADITRSNVPYLDAVVEEMLRLAHTAISQERQCKEDTVVLGHPIPKGTTVVVVNKGPGFTEPGFRVDEHLRSPSSQAAAKERGIRAWDEDGMDQFRPERWLHSGDDGGAQVYDAAAGPTIPFGLGLRGCFGRKLAYMELKLLTTLLIWTFYLQKCPEELSSYDDIEGLTRKPKQCYVSLRMVE</sequence>
<feature type="transmembrane region" description="Helical" evidence="9">
    <location>
        <begin position="20"/>
        <end position="41"/>
    </location>
</feature>
<dbReference type="Proteomes" id="UP000295703">
    <property type="component" value="Unassembled WGS sequence"/>
</dbReference>
<evidence type="ECO:0000256" key="5">
    <source>
        <dbReference type="ARBA" id="ARBA00023004"/>
    </source>
</evidence>
<dbReference type="PRINTS" id="PR00385">
    <property type="entry name" value="P450"/>
</dbReference>
<comment type="cofactor">
    <cofactor evidence="1 7">
        <name>heme</name>
        <dbReference type="ChEBI" id="CHEBI:30413"/>
    </cofactor>
</comment>
<dbReference type="GO" id="GO:0005506">
    <property type="term" value="F:iron ion binding"/>
    <property type="evidence" value="ECO:0007669"/>
    <property type="project" value="InterPro"/>
</dbReference>
<evidence type="ECO:0000256" key="9">
    <source>
        <dbReference type="SAM" id="Phobius"/>
    </source>
</evidence>
<dbReference type="SUPFAM" id="SSF48264">
    <property type="entry name" value="Cytochrome P450"/>
    <property type="match status" value="1"/>
</dbReference>